<name>A0ABT8Y7U9_9SPHN</name>
<dbReference type="EMBL" id="JAUOTP010000003">
    <property type="protein sequence ID" value="MDO6414400.1"/>
    <property type="molecule type" value="Genomic_DNA"/>
</dbReference>
<organism evidence="1 2">
    <name type="scientific">Sphingomonas natans</name>
    <dbReference type="NCBI Taxonomy" id="3063330"/>
    <lineage>
        <taxon>Bacteria</taxon>
        <taxon>Pseudomonadati</taxon>
        <taxon>Pseudomonadota</taxon>
        <taxon>Alphaproteobacteria</taxon>
        <taxon>Sphingomonadales</taxon>
        <taxon>Sphingomonadaceae</taxon>
        <taxon>Sphingomonas</taxon>
    </lineage>
</organism>
<reference evidence="1" key="1">
    <citation type="submission" date="2023-07" db="EMBL/GenBank/DDBJ databases">
        <authorList>
            <person name="Kim M."/>
        </authorList>
    </citation>
    <scope>NUCLEOTIDE SEQUENCE</scope>
    <source>
        <strain evidence="1">BIUV-7</strain>
    </source>
</reference>
<proteinExistence type="predicted"/>
<sequence length="507" mass="54013">MDRMPHCFRAIHVRRALDAQMASARGVLRRIPTLLALIGLLAAPFSPASADVNGAMESYFNSMGAAANVSGPSAYNGQRAGYYSLGNIYTRFPQKTLNPASIQLPGYRAGCGGIDLFAGSFSFVNSSEIVAMLKAVANNAVGFAFKLAIDTLCPECGATMSDLSQRAQQMNNATLNSCQLAQGLVNTVAGKSDLADRNFCETIAPFKGIFSDAAASMHGCGNKGERASAADAAAGDPNLKDASPMVARNFTWESLKKAPLFNQGGSFDRQLAEFAMTLVGTAIYIPGKTKDEPASFDLVAGDANVGRLLLDGTTSSGIKVMRCDDDTTCLSYTMVDAPTLSKPLKARVSELIDKMITSINTDAPLAGSDLAAAQNLLQVASIPLYKILTVNAAYGRGIYTGDKDSLAEITSVDLLFAMLKEFSDEVQRGRTSLVGVEDTKLSLWASQLDRSRNILADQQHVNQGKVQETLAIVQRTSFIESILQSQMSPALNASLDWSRGVSAMTMR</sequence>
<dbReference type="InterPro" id="IPR010927">
    <property type="entry name" value="T4SS_TraH"/>
</dbReference>
<accession>A0ABT8Y7U9</accession>
<evidence type="ECO:0000313" key="1">
    <source>
        <dbReference type="EMBL" id="MDO6414400.1"/>
    </source>
</evidence>
<evidence type="ECO:0000313" key="2">
    <source>
        <dbReference type="Proteomes" id="UP001169764"/>
    </source>
</evidence>
<keyword evidence="2" id="KW-1185">Reference proteome</keyword>
<dbReference type="Pfam" id="PF06122">
    <property type="entry name" value="TraH"/>
    <property type="match status" value="1"/>
</dbReference>
<gene>
    <name evidence="1" type="ORF">Q4F19_08405</name>
</gene>
<dbReference type="RefSeq" id="WP_303541538.1">
    <property type="nucleotide sequence ID" value="NZ_JAUOTP010000003.1"/>
</dbReference>
<comment type="caution">
    <text evidence="1">The sequence shown here is derived from an EMBL/GenBank/DDBJ whole genome shotgun (WGS) entry which is preliminary data.</text>
</comment>
<dbReference type="Proteomes" id="UP001169764">
    <property type="component" value="Unassembled WGS sequence"/>
</dbReference>
<protein>
    <submittedName>
        <fullName evidence="1">Conjugal transfer protein TraH</fullName>
    </submittedName>
</protein>